<dbReference type="RefSeq" id="WP_199603409.1">
    <property type="nucleotide sequence ID" value="NZ_JAEHJZ010000062.1"/>
</dbReference>
<name>A0A934KVV5_9FLAO</name>
<protein>
    <submittedName>
        <fullName evidence="1">Uncharacterized protein</fullName>
    </submittedName>
</protein>
<gene>
    <name evidence="1" type="ORF">JEM65_20140</name>
</gene>
<proteinExistence type="predicted"/>
<comment type="caution">
    <text evidence="1">The sequence shown here is derived from an EMBL/GenBank/DDBJ whole genome shotgun (WGS) entry which is preliminary data.</text>
</comment>
<dbReference type="AlphaFoldDB" id="A0A934KVV5"/>
<keyword evidence="2" id="KW-1185">Reference proteome</keyword>
<evidence type="ECO:0000313" key="2">
    <source>
        <dbReference type="Proteomes" id="UP000662373"/>
    </source>
</evidence>
<organism evidence="1 2">
    <name type="scientific">Gelidibacter salicanalis</name>
    <dbReference type="NCBI Taxonomy" id="291193"/>
    <lineage>
        <taxon>Bacteria</taxon>
        <taxon>Pseudomonadati</taxon>
        <taxon>Bacteroidota</taxon>
        <taxon>Flavobacteriia</taxon>
        <taxon>Flavobacteriales</taxon>
        <taxon>Flavobacteriaceae</taxon>
        <taxon>Gelidibacter</taxon>
    </lineage>
</organism>
<evidence type="ECO:0000313" key="1">
    <source>
        <dbReference type="EMBL" id="MBJ7882950.1"/>
    </source>
</evidence>
<dbReference type="Proteomes" id="UP000662373">
    <property type="component" value="Unassembled WGS sequence"/>
</dbReference>
<dbReference type="EMBL" id="JAEHJZ010000062">
    <property type="protein sequence ID" value="MBJ7882950.1"/>
    <property type="molecule type" value="Genomic_DNA"/>
</dbReference>
<sequence length="50" mass="5439">MVGVSIMPLLVFSTNNPTYALVATVVAVYKNNLSYAIHETPKLAFNEVPT</sequence>
<accession>A0A934KVV5</accession>
<reference evidence="1 2" key="1">
    <citation type="submission" date="2020-09" db="EMBL/GenBank/DDBJ databases">
        <title>Draft genome of Gelidibacter salicanalis PAMC21136.</title>
        <authorList>
            <person name="Park H."/>
        </authorList>
    </citation>
    <scope>NUCLEOTIDE SEQUENCE [LARGE SCALE GENOMIC DNA]</scope>
    <source>
        <strain evidence="1 2">PAMC21136</strain>
    </source>
</reference>